<protein>
    <submittedName>
        <fullName evidence="2">Uncharacterized protein</fullName>
    </submittedName>
</protein>
<accession>A0A5J9UUD0</accession>
<feature type="compositionally biased region" description="Polar residues" evidence="1">
    <location>
        <begin position="190"/>
        <end position="199"/>
    </location>
</feature>
<organism evidence="2 3">
    <name type="scientific">Eragrostis curvula</name>
    <name type="common">weeping love grass</name>
    <dbReference type="NCBI Taxonomy" id="38414"/>
    <lineage>
        <taxon>Eukaryota</taxon>
        <taxon>Viridiplantae</taxon>
        <taxon>Streptophyta</taxon>
        <taxon>Embryophyta</taxon>
        <taxon>Tracheophyta</taxon>
        <taxon>Spermatophyta</taxon>
        <taxon>Magnoliopsida</taxon>
        <taxon>Liliopsida</taxon>
        <taxon>Poales</taxon>
        <taxon>Poaceae</taxon>
        <taxon>PACMAD clade</taxon>
        <taxon>Chloridoideae</taxon>
        <taxon>Eragrostideae</taxon>
        <taxon>Eragrostidinae</taxon>
        <taxon>Eragrostis</taxon>
    </lineage>
</organism>
<dbReference type="PANTHER" id="PTHR35361:SF1">
    <property type="entry name" value="OS08G0443700 PROTEIN"/>
    <property type="match status" value="1"/>
</dbReference>
<evidence type="ECO:0000313" key="2">
    <source>
        <dbReference type="EMBL" id="TVU26878.1"/>
    </source>
</evidence>
<feature type="non-terminal residue" evidence="2">
    <location>
        <position position="199"/>
    </location>
</feature>
<proteinExistence type="predicted"/>
<dbReference type="EMBL" id="RWGY01000013">
    <property type="protein sequence ID" value="TVU26878.1"/>
    <property type="molecule type" value="Genomic_DNA"/>
</dbReference>
<keyword evidence="3" id="KW-1185">Reference proteome</keyword>
<dbReference type="Proteomes" id="UP000324897">
    <property type="component" value="Chromosome 2"/>
</dbReference>
<feature type="compositionally biased region" description="Basic and acidic residues" evidence="1">
    <location>
        <begin position="59"/>
        <end position="71"/>
    </location>
</feature>
<feature type="compositionally biased region" description="Low complexity" evidence="1">
    <location>
        <begin position="91"/>
        <end position="103"/>
    </location>
</feature>
<dbReference type="PANTHER" id="PTHR35361">
    <property type="entry name" value="OS08G0443700 PROTEIN"/>
    <property type="match status" value="1"/>
</dbReference>
<feature type="non-terminal residue" evidence="2">
    <location>
        <position position="1"/>
    </location>
</feature>
<feature type="region of interest" description="Disordered" evidence="1">
    <location>
        <begin position="48"/>
        <end position="199"/>
    </location>
</feature>
<name>A0A5J9UUD0_9POAL</name>
<comment type="caution">
    <text evidence="2">The sequence shown here is derived from an EMBL/GenBank/DDBJ whole genome shotgun (WGS) entry which is preliminary data.</text>
</comment>
<evidence type="ECO:0000256" key="1">
    <source>
        <dbReference type="SAM" id="MobiDB-lite"/>
    </source>
</evidence>
<evidence type="ECO:0000313" key="3">
    <source>
        <dbReference type="Proteomes" id="UP000324897"/>
    </source>
</evidence>
<reference evidence="2 3" key="1">
    <citation type="journal article" date="2019" name="Sci. Rep.">
        <title>A high-quality genome of Eragrostis curvula grass provides insights into Poaceae evolution and supports new strategies to enhance forage quality.</title>
        <authorList>
            <person name="Carballo J."/>
            <person name="Santos B.A.C.M."/>
            <person name="Zappacosta D."/>
            <person name="Garbus I."/>
            <person name="Selva J.P."/>
            <person name="Gallo C.A."/>
            <person name="Diaz A."/>
            <person name="Albertini E."/>
            <person name="Caccamo M."/>
            <person name="Echenique V."/>
        </authorList>
    </citation>
    <scope>NUCLEOTIDE SEQUENCE [LARGE SCALE GENOMIC DNA]</scope>
    <source>
        <strain evidence="3">cv. Victoria</strain>
        <tissue evidence="2">Leaf</tissue>
    </source>
</reference>
<dbReference type="AlphaFoldDB" id="A0A5J9UUD0"/>
<feature type="compositionally biased region" description="Low complexity" evidence="1">
    <location>
        <begin position="114"/>
        <end position="127"/>
    </location>
</feature>
<sequence length="199" mass="21350">MAIPVARVHLTVAHAALPALLPTPPVWKMMMMPEPLFSTPPPCAFVIVPKQSPSLPKPGRADAEERWDARKKAVSPASSAAGHRRRRSPESDSTSAGRASSSSERWDSRKKKSVMSASSSRSSVSRADSMERASGGGDSPIGGASSTERWDSNKRTLSRVSSSAEHLNTYMKHRPLLPGDRLDVDDDGESSSTGSNDIE</sequence>
<dbReference type="Gramene" id="TVU26878">
    <property type="protein sequence ID" value="TVU26878"/>
    <property type="gene ID" value="EJB05_29449"/>
</dbReference>
<gene>
    <name evidence="2" type="ORF">EJB05_29449</name>
</gene>